<keyword evidence="1 4" id="KW-0808">Transferase</keyword>
<dbReference type="GO" id="GO:0008265">
    <property type="term" value="F:molybdenum cofactor sulfurtransferase activity"/>
    <property type="evidence" value="ECO:0007669"/>
    <property type="project" value="UniProtKB-UniRule"/>
</dbReference>
<dbReference type="InterPro" id="IPR000192">
    <property type="entry name" value="Aminotrans_V_dom"/>
</dbReference>
<dbReference type="HAMAP" id="MF_03050">
    <property type="entry name" value="MOCOS"/>
    <property type="match status" value="1"/>
</dbReference>
<dbReference type="PANTHER" id="PTHR14237">
    <property type="entry name" value="MOLYBDOPTERIN COFACTOR SULFURASE MOSC"/>
    <property type="match status" value="1"/>
</dbReference>
<proteinExistence type="inferred from homology"/>
<dbReference type="SUPFAM" id="SSF141673">
    <property type="entry name" value="MOSC N-terminal domain-like"/>
    <property type="match status" value="1"/>
</dbReference>
<sequence length="638" mass="70383">MTHDTIERVRYRILQHFNTSPEEYTVVFTSGCTAALKLVAESFPWKTASTEDLGKHPADFVSISFYKMFGFPTGLGALLVRNDTASILKKTYFGGGTAAAYLAEEDYFVARPTTSSRFEDGTVSFLDIISLHHGFETLQRLTGGMDRIQLHTFGLARYTYILLASLRHSNGKPVALIYSNTDYEDPSMQGAILNFNLLDNQGSFVGYSQVEKLASLFNIHVRTGCFCNIGACQFHLGITNDAVKSNLQAGHSCGDNMDLIDGRPTGSVRISFGYMSSFNDCQTFLKFIVKCFVQGPVKVAEESLERLRPAAPPLIQHPPHQLPGVQSDNHRKKEECDLTAAKIISTGEPVTPAASAMETPGTLTNIFLYPIKSCAALEVSEWPLGPQGLLYDRVWMVVNRNGVCLSQKQEPRLCQIHPQIHLDTENLSVNASGMNPVFVPLEGSSEQYQEEPVCQSKVCGDRVQTVDCGDRVAAWLSEFLGKPCRLIRQSSDFTRGMRGHKTGGPAVPLSLVNEAQYLIINRASIAVLQEHINHRNGTGSQQHGDVRQLIHRFRANLVIWGKEPFEEDEWTSLKIGNTLFKVAGQCGRCQMIGIDQSTAARSQEPLQSLAACRSGKATFGIYLSHNSQETSTSRTPDG</sequence>
<protein>
    <recommendedName>
        <fullName evidence="4">Molybdenum cofactor sulfurase</fullName>
        <shortName evidence="4">MCS</shortName>
        <shortName evidence="4">MOS</shortName>
        <shortName evidence="4">MoCo sulfurase</shortName>
        <ecNumber evidence="4">2.8.1.9</ecNumber>
    </recommendedName>
    <alternativeName>
        <fullName evidence="4">Molybdenum cofactor sulfurtransferase</fullName>
    </alternativeName>
</protein>
<dbReference type="PROSITE" id="PS51340">
    <property type="entry name" value="MOSC"/>
    <property type="match status" value="1"/>
</dbReference>
<dbReference type="GO" id="GO:0030151">
    <property type="term" value="F:molybdenum ion binding"/>
    <property type="evidence" value="ECO:0007669"/>
    <property type="project" value="UniProtKB-UniRule"/>
</dbReference>
<evidence type="ECO:0000256" key="3">
    <source>
        <dbReference type="ARBA" id="ARBA00023150"/>
    </source>
</evidence>
<dbReference type="InterPro" id="IPR015424">
    <property type="entry name" value="PyrdxlP-dep_Trfase"/>
</dbReference>
<organism evidence="6 7">
    <name type="scientific">Conger conger</name>
    <name type="common">Conger eel</name>
    <name type="synonym">Muraena conger</name>
    <dbReference type="NCBI Taxonomy" id="82655"/>
    <lineage>
        <taxon>Eukaryota</taxon>
        <taxon>Metazoa</taxon>
        <taxon>Chordata</taxon>
        <taxon>Craniata</taxon>
        <taxon>Vertebrata</taxon>
        <taxon>Euteleostomi</taxon>
        <taxon>Actinopterygii</taxon>
        <taxon>Neopterygii</taxon>
        <taxon>Teleostei</taxon>
        <taxon>Anguilliformes</taxon>
        <taxon>Congridae</taxon>
        <taxon>Conger</taxon>
    </lineage>
</organism>
<dbReference type="EMBL" id="JAFJMO010000009">
    <property type="protein sequence ID" value="KAJ8268135.1"/>
    <property type="molecule type" value="Genomic_DNA"/>
</dbReference>
<keyword evidence="7" id="KW-1185">Reference proteome</keyword>
<dbReference type="InterPro" id="IPR005303">
    <property type="entry name" value="MOCOS_middle"/>
</dbReference>
<dbReference type="Pfam" id="PF03476">
    <property type="entry name" value="MOSC_N"/>
    <property type="match status" value="1"/>
</dbReference>
<dbReference type="AlphaFoldDB" id="A0A9Q1HWV1"/>
<dbReference type="EC" id="2.8.1.9" evidence="4"/>
<dbReference type="SUPFAM" id="SSF53383">
    <property type="entry name" value="PLP-dependent transferases"/>
    <property type="match status" value="1"/>
</dbReference>
<reference evidence="6" key="1">
    <citation type="journal article" date="2023" name="Science">
        <title>Genome structures resolve the early diversification of teleost fishes.</title>
        <authorList>
            <person name="Parey E."/>
            <person name="Louis A."/>
            <person name="Montfort J."/>
            <person name="Bouchez O."/>
            <person name="Roques C."/>
            <person name="Iampietro C."/>
            <person name="Lluch J."/>
            <person name="Castinel A."/>
            <person name="Donnadieu C."/>
            <person name="Desvignes T."/>
            <person name="Floi Bucao C."/>
            <person name="Jouanno E."/>
            <person name="Wen M."/>
            <person name="Mejri S."/>
            <person name="Dirks R."/>
            <person name="Jansen H."/>
            <person name="Henkel C."/>
            <person name="Chen W.J."/>
            <person name="Zahm M."/>
            <person name="Cabau C."/>
            <person name="Klopp C."/>
            <person name="Thompson A.W."/>
            <person name="Robinson-Rechavi M."/>
            <person name="Braasch I."/>
            <person name="Lecointre G."/>
            <person name="Bobe J."/>
            <person name="Postlethwait J.H."/>
            <person name="Berthelot C."/>
            <person name="Roest Crollius H."/>
            <person name="Guiguen Y."/>
        </authorList>
    </citation>
    <scope>NUCLEOTIDE SEQUENCE</scope>
    <source>
        <strain evidence="6">Concon-B</strain>
    </source>
</reference>
<dbReference type="InterPro" id="IPR015422">
    <property type="entry name" value="PyrdxlP-dep_Trfase_small"/>
</dbReference>
<evidence type="ECO:0000256" key="2">
    <source>
        <dbReference type="ARBA" id="ARBA00022898"/>
    </source>
</evidence>
<dbReference type="Proteomes" id="UP001152803">
    <property type="component" value="Unassembled WGS sequence"/>
</dbReference>
<dbReference type="OrthoDB" id="420046at2759"/>
<name>A0A9Q1HWV1_CONCO</name>
<evidence type="ECO:0000313" key="7">
    <source>
        <dbReference type="Proteomes" id="UP001152803"/>
    </source>
</evidence>
<evidence type="ECO:0000259" key="5">
    <source>
        <dbReference type="PROSITE" id="PS51340"/>
    </source>
</evidence>
<feature type="modified residue" description="N6-(pyridoxal phosphate)lysine" evidence="4">
    <location>
        <position position="67"/>
    </location>
</feature>
<feature type="active site" evidence="4">
    <location>
        <position position="227"/>
    </location>
</feature>
<dbReference type="GO" id="GO:0006777">
    <property type="term" value="P:Mo-molybdopterin cofactor biosynthetic process"/>
    <property type="evidence" value="ECO:0007669"/>
    <property type="project" value="UniProtKB-UniRule"/>
</dbReference>
<evidence type="ECO:0000313" key="6">
    <source>
        <dbReference type="EMBL" id="KAJ8268135.1"/>
    </source>
</evidence>
<keyword evidence="3 4" id="KW-0501">Molybdenum cofactor biosynthesis</keyword>
<evidence type="ECO:0000256" key="1">
    <source>
        <dbReference type="ARBA" id="ARBA00022679"/>
    </source>
</evidence>
<dbReference type="InterPro" id="IPR005302">
    <property type="entry name" value="MoCF_Sase_C"/>
</dbReference>
<keyword evidence="2 4" id="KW-0663">Pyridoxal phosphate</keyword>
<dbReference type="SUPFAM" id="SSF50800">
    <property type="entry name" value="PK beta-barrel domain-like"/>
    <property type="match status" value="1"/>
</dbReference>
<dbReference type="Gene3D" id="3.40.640.10">
    <property type="entry name" value="Type I PLP-dependent aspartate aminotransferase-like (Major domain)"/>
    <property type="match status" value="2"/>
</dbReference>
<dbReference type="Pfam" id="PF03473">
    <property type="entry name" value="MOSC"/>
    <property type="match status" value="1"/>
</dbReference>
<comment type="caution">
    <text evidence="6">The sequence shown here is derived from an EMBL/GenBank/DDBJ whole genome shotgun (WGS) entry which is preliminary data.</text>
</comment>
<gene>
    <name evidence="4" type="primary">MOCOS</name>
    <name evidence="6" type="ORF">COCON_G00133070</name>
</gene>
<comment type="function">
    <text evidence="4">Sulfurates the molybdenum cofactor. Sulfation of molybdenum is essential for xanthine dehydrogenase (XDH) and aldehyde oxidase (ADO) enzymes in which molybdenum cofactor is liganded by 1 oxygen and 1 sulfur atom in active form.</text>
</comment>
<dbReference type="GO" id="GO:0030170">
    <property type="term" value="F:pyridoxal phosphate binding"/>
    <property type="evidence" value="ECO:0007669"/>
    <property type="project" value="UniProtKB-UniRule"/>
</dbReference>
<comment type="catalytic activity">
    <reaction evidence="4">
        <text>Mo-molybdopterin + L-cysteine + AH2 = thio-Mo-molybdopterin + L-alanine + A + H2O</text>
        <dbReference type="Rhea" id="RHEA:42636"/>
        <dbReference type="ChEBI" id="CHEBI:13193"/>
        <dbReference type="ChEBI" id="CHEBI:15377"/>
        <dbReference type="ChEBI" id="CHEBI:17499"/>
        <dbReference type="ChEBI" id="CHEBI:35235"/>
        <dbReference type="ChEBI" id="CHEBI:57972"/>
        <dbReference type="ChEBI" id="CHEBI:71302"/>
        <dbReference type="ChEBI" id="CHEBI:82685"/>
        <dbReference type="EC" id="2.8.1.9"/>
    </reaction>
</comment>
<evidence type="ECO:0000256" key="4">
    <source>
        <dbReference type="HAMAP-Rule" id="MF_03050"/>
    </source>
</evidence>
<dbReference type="InterPro" id="IPR028886">
    <property type="entry name" value="MoCo_sulfurase"/>
</dbReference>
<comment type="cofactor">
    <cofactor evidence="4">
        <name>pyridoxal 5'-phosphate</name>
        <dbReference type="ChEBI" id="CHEBI:597326"/>
    </cofactor>
</comment>
<dbReference type="GO" id="GO:0016829">
    <property type="term" value="F:lyase activity"/>
    <property type="evidence" value="ECO:0007669"/>
    <property type="project" value="UniProtKB-UniRule"/>
</dbReference>
<dbReference type="PANTHER" id="PTHR14237:SF80">
    <property type="entry name" value="MOLYBDENUM COFACTOR SULFURASE"/>
    <property type="match status" value="1"/>
</dbReference>
<feature type="domain" description="MOSC" evidence="5">
    <location>
        <begin position="491"/>
        <end position="638"/>
    </location>
</feature>
<dbReference type="InterPro" id="IPR015421">
    <property type="entry name" value="PyrdxlP-dep_Trfase_major"/>
</dbReference>
<accession>A0A9Q1HWV1</accession>
<dbReference type="Pfam" id="PF00266">
    <property type="entry name" value="Aminotran_5"/>
    <property type="match status" value="1"/>
</dbReference>
<dbReference type="InterPro" id="IPR011037">
    <property type="entry name" value="Pyrv_Knase-like_insert_dom_sf"/>
</dbReference>
<dbReference type="Gene3D" id="3.90.1150.10">
    <property type="entry name" value="Aspartate Aminotransferase, domain 1"/>
    <property type="match status" value="1"/>
</dbReference>
<comment type="similarity">
    <text evidence="4">Belongs to the class-V pyridoxal-phosphate-dependent aminotransferase family. MOCOS subfamily.</text>
</comment>